<feature type="non-terminal residue" evidence="1">
    <location>
        <position position="57"/>
    </location>
</feature>
<evidence type="ECO:0000313" key="2">
    <source>
        <dbReference type="Proteomes" id="UP000008237"/>
    </source>
</evidence>
<reference evidence="1 2" key="1">
    <citation type="journal article" date="2010" name="Science">
        <title>Genomic comparison of the ants Camponotus floridanus and Harpegnathos saltator.</title>
        <authorList>
            <person name="Bonasio R."/>
            <person name="Zhang G."/>
            <person name="Ye C."/>
            <person name="Mutti N.S."/>
            <person name="Fang X."/>
            <person name="Qin N."/>
            <person name="Donahue G."/>
            <person name="Yang P."/>
            <person name="Li Q."/>
            <person name="Li C."/>
            <person name="Zhang P."/>
            <person name="Huang Z."/>
            <person name="Berger S.L."/>
            <person name="Reinberg D."/>
            <person name="Wang J."/>
            <person name="Liebig J."/>
        </authorList>
    </citation>
    <scope>NUCLEOTIDE SEQUENCE [LARGE SCALE GENOMIC DNA]</scope>
    <source>
        <strain evidence="1 2">R22 G/1</strain>
    </source>
</reference>
<gene>
    <name evidence="1" type="ORF">EAI_01005</name>
</gene>
<dbReference type="InterPro" id="IPR036397">
    <property type="entry name" value="RNaseH_sf"/>
</dbReference>
<dbReference type="InParanoid" id="E2BQQ7"/>
<keyword evidence="2" id="KW-1185">Reference proteome</keyword>
<feature type="non-terminal residue" evidence="1">
    <location>
        <position position="1"/>
    </location>
</feature>
<dbReference type="Proteomes" id="UP000008237">
    <property type="component" value="Unassembled WGS sequence"/>
</dbReference>
<name>E2BQQ7_HARSA</name>
<dbReference type="EMBL" id="GL449798">
    <property type="protein sequence ID" value="EFN81976.1"/>
    <property type="molecule type" value="Genomic_DNA"/>
</dbReference>
<dbReference type="GO" id="GO:0003676">
    <property type="term" value="F:nucleic acid binding"/>
    <property type="evidence" value="ECO:0007669"/>
    <property type="project" value="InterPro"/>
</dbReference>
<proteinExistence type="predicted"/>
<sequence>SDYFLFPNLKKWLDDKRFANIEEVESAVDGYFEELDDSHYKQGIEAIEHRWANCLEL</sequence>
<evidence type="ECO:0000313" key="1">
    <source>
        <dbReference type="EMBL" id="EFN81976.1"/>
    </source>
</evidence>
<dbReference type="Gene3D" id="3.30.420.10">
    <property type="entry name" value="Ribonuclease H-like superfamily/Ribonuclease H"/>
    <property type="match status" value="1"/>
</dbReference>
<accession>E2BQQ7</accession>
<protein>
    <recommendedName>
        <fullName evidence="3">Histone-lysine N-methyltransferase SETMAR</fullName>
    </recommendedName>
</protein>
<dbReference type="AlphaFoldDB" id="E2BQQ7"/>
<evidence type="ECO:0008006" key="3">
    <source>
        <dbReference type="Google" id="ProtNLM"/>
    </source>
</evidence>
<organism evidence="2">
    <name type="scientific">Harpegnathos saltator</name>
    <name type="common">Jerdon's jumping ant</name>
    <dbReference type="NCBI Taxonomy" id="610380"/>
    <lineage>
        <taxon>Eukaryota</taxon>
        <taxon>Metazoa</taxon>
        <taxon>Ecdysozoa</taxon>
        <taxon>Arthropoda</taxon>
        <taxon>Hexapoda</taxon>
        <taxon>Insecta</taxon>
        <taxon>Pterygota</taxon>
        <taxon>Neoptera</taxon>
        <taxon>Endopterygota</taxon>
        <taxon>Hymenoptera</taxon>
        <taxon>Apocrita</taxon>
        <taxon>Aculeata</taxon>
        <taxon>Formicoidea</taxon>
        <taxon>Formicidae</taxon>
        <taxon>Ponerinae</taxon>
        <taxon>Ponerini</taxon>
        <taxon>Harpegnathos</taxon>
    </lineage>
</organism>